<protein>
    <submittedName>
        <fullName evidence="3">TonB-dependent receptor</fullName>
    </submittedName>
</protein>
<dbReference type="PROSITE" id="PS52016">
    <property type="entry name" value="TONB_DEPENDENT_REC_3"/>
    <property type="match status" value="1"/>
</dbReference>
<dbReference type="GO" id="GO:0009279">
    <property type="term" value="C:cell outer membrane"/>
    <property type="evidence" value="ECO:0007669"/>
    <property type="project" value="UniProtKB-SubCell"/>
</dbReference>
<dbReference type="InterPro" id="IPR037066">
    <property type="entry name" value="Plug_dom_sf"/>
</dbReference>
<dbReference type="InterPro" id="IPR012910">
    <property type="entry name" value="Plug_dom"/>
</dbReference>
<keyword evidence="1" id="KW-1134">Transmembrane beta strand</keyword>
<comment type="subcellular location">
    <subcellularLocation>
        <location evidence="1">Cell outer membrane</location>
        <topology evidence="1">Multi-pass membrane protein</topology>
    </subcellularLocation>
</comment>
<keyword evidence="1" id="KW-0812">Transmembrane</keyword>
<keyword evidence="3" id="KW-0675">Receptor</keyword>
<proteinExistence type="inferred from homology"/>
<gene>
    <name evidence="3" type="ORF">JCM15548_1989</name>
</gene>
<organism evidence="3 4">
    <name type="scientific">Geofilum rubicundum JCM 15548</name>
    <dbReference type="NCBI Taxonomy" id="1236989"/>
    <lineage>
        <taxon>Bacteria</taxon>
        <taxon>Pseudomonadati</taxon>
        <taxon>Bacteroidota</taxon>
        <taxon>Bacteroidia</taxon>
        <taxon>Marinilabiliales</taxon>
        <taxon>Marinilabiliaceae</taxon>
        <taxon>Geofilum</taxon>
    </lineage>
</organism>
<dbReference type="Proteomes" id="UP000032900">
    <property type="component" value="Unassembled WGS sequence"/>
</dbReference>
<dbReference type="Gene3D" id="2.170.130.10">
    <property type="entry name" value="TonB-dependent receptor, plug domain"/>
    <property type="match status" value="1"/>
</dbReference>
<dbReference type="InterPro" id="IPR039426">
    <property type="entry name" value="TonB-dep_rcpt-like"/>
</dbReference>
<keyword evidence="1" id="KW-0472">Membrane</keyword>
<dbReference type="STRING" id="1236989.JCM15548_1989"/>
<feature type="domain" description="TonB-dependent receptor plug" evidence="2">
    <location>
        <begin position="84"/>
        <end position="138"/>
    </location>
</feature>
<comment type="similarity">
    <text evidence="1">Belongs to the TonB-dependent receptor family.</text>
</comment>
<accession>A0A0E9LUA7</accession>
<sequence>MKHIFIGLTICIVFAFNVFQLSAQVEVPETEELKTDTVQKKVEVAFRSIDEKDLLGGISFIDVEEMSKKAYSSNSYAFVENVVGGMNGNIWGMDELLVVVDGMVRDANNVLPSEIDQITILKGVSAVALYGSRAAKGVVMITLNGVK</sequence>
<keyword evidence="1" id="KW-0998">Cell outer membrane</keyword>
<name>A0A0E9LUA7_9BACT</name>
<evidence type="ECO:0000313" key="3">
    <source>
        <dbReference type="EMBL" id="GAO28854.1"/>
    </source>
</evidence>
<dbReference type="EMBL" id="BAZW01000005">
    <property type="protein sequence ID" value="GAO28854.1"/>
    <property type="molecule type" value="Genomic_DNA"/>
</dbReference>
<dbReference type="SUPFAM" id="SSF56935">
    <property type="entry name" value="Porins"/>
    <property type="match status" value="1"/>
</dbReference>
<evidence type="ECO:0000256" key="1">
    <source>
        <dbReference type="PROSITE-ProRule" id="PRU01360"/>
    </source>
</evidence>
<evidence type="ECO:0000259" key="2">
    <source>
        <dbReference type="Pfam" id="PF07715"/>
    </source>
</evidence>
<keyword evidence="1" id="KW-0813">Transport</keyword>
<dbReference type="RefSeq" id="WP_227625444.1">
    <property type="nucleotide sequence ID" value="NZ_BAZW01000005.1"/>
</dbReference>
<keyword evidence="4" id="KW-1185">Reference proteome</keyword>
<dbReference type="Pfam" id="PF07715">
    <property type="entry name" value="Plug"/>
    <property type="match status" value="1"/>
</dbReference>
<reference evidence="3 4" key="1">
    <citation type="journal article" date="2015" name="Microbes Environ.">
        <title>Distribution and evolution of nitrogen fixation genes in the phylum bacteroidetes.</title>
        <authorList>
            <person name="Inoue J."/>
            <person name="Oshima K."/>
            <person name="Suda W."/>
            <person name="Sakamoto M."/>
            <person name="Iino T."/>
            <person name="Noda S."/>
            <person name="Hongoh Y."/>
            <person name="Hattori M."/>
            <person name="Ohkuma M."/>
        </authorList>
    </citation>
    <scope>NUCLEOTIDE SEQUENCE [LARGE SCALE GENOMIC DNA]</scope>
    <source>
        <strain evidence="3">JCM 15548</strain>
    </source>
</reference>
<dbReference type="AlphaFoldDB" id="A0A0E9LUA7"/>
<evidence type="ECO:0000313" key="4">
    <source>
        <dbReference type="Proteomes" id="UP000032900"/>
    </source>
</evidence>
<comment type="caution">
    <text evidence="3">The sequence shown here is derived from an EMBL/GenBank/DDBJ whole genome shotgun (WGS) entry which is preliminary data.</text>
</comment>